<evidence type="ECO:0000259" key="22">
    <source>
        <dbReference type="PROSITE" id="PS50975"/>
    </source>
</evidence>
<dbReference type="Pfam" id="PF07478">
    <property type="entry name" value="Dala_Dala_lig_C"/>
    <property type="match status" value="1"/>
</dbReference>
<evidence type="ECO:0000256" key="17">
    <source>
        <dbReference type="ARBA" id="ARBA00047614"/>
    </source>
</evidence>
<evidence type="ECO:0000256" key="5">
    <source>
        <dbReference type="ARBA" id="ARBA00010871"/>
    </source>
</evidence>
<reference evidence="23 24" key="1">
    <citation type="submission" date="2019-03" db="EMBL/GenBank/DDBJ databases">
        <title>Genomic Encyclopedia of Type Strains, Phase IV (KMG-IV): sequencing the most valuable type-strain genomes for metagenomic binning, comparative biology and taxonomic classification.</title>
        <authorList>
            <person name="Goeker M."/>
        </authorList>
    </citation>
    <scope>NUCLEOTIDE SEQUENCE [LARGE SCALE GENOMIC DNA]</scope>
    <source>
        <strain evidence="23 24">DSM 26377</strain>
    </source>
</reference>
<evidence type="ECO:0000256" key="7">
    <source>
        <dbReference type="ARBA" id="ARBA00022490"/>
    </source>
</evidence>
<comment type="caution">
    <text evidence="23">The sequence shown here is derived from an EMBL/GenBank/DDBJ whole genome shotgun (WGS) entry which is preliminary data.</text>
</comment>
<dbReference type="FunFam" id="3.30.470.20:FF:000008">
    <property type="entry name" value="D-alanine--D-alanine ligase"/>
    <property type="match status" value="1"/>
</dbReference>
<dbReference type="GO" id="GO:0005524">
    <property type="term" value="F:ATP binding"/>
    <property type="evidence" value="ECO:0007669"/>
    <property type="project" value="UniProtKB-UniRule"/>
</dbReference>
<dbReference type="EMBL" id="SOBT01000010">
    <property type="protein sequence ID" value="TDU26431.1"/>
    <property type="molecule type" value="Genomic_DNA"/>
</dbReference>
<evidence type="ECO:0000313" key="24">
    <source>
        <dbReference type="Proteomes" id="UP000295341"/>
    </source>
</evidence>
<evidence type="ECO:0000256" key="9">
    <source>
        <dbReference type="ARBA" id="ARBA00022723"/>
    </source>
</evidence>
<comment type="pathway">
    <text evidence="4 18">Cell wall biogenesis; peptidoglycan biosynthesis.</text>
</comment>
<dbReference type="InterPro" id="IPR000291">
    <property type="entry name" value="D-Ala_lig_Van_CS"/>
</dbReference>
<evidence type="ECO:0000256" key="8">
    <source>
        <dbReference type="ARBA" id="ARBA00022598"/>
    </source>
</evidence>
<dbReference type="InterPro" id="IPR013815">
    <property type="entry name" value="ATP_grasp_subdomain_1"/>
</dbReference>
<keyword evidence="11 21" id="KW-0067">ATP-binding</keyword>
<dbReference type="Gene3D" id="3.30.470.20">
    <property type="entry name" value="ATP-grasp fold, B domain"/>
    <property type="match status" value="1"/>
</dbReference>
<dbReference type="GO" id="GO:0008716">
    <property type="term" value="F:D-alanine-D-alanine ligase activity"/>
    <property type="evidence" value="ECO:0007669"/>
    <property type="project" value="UniProtKB-UniRule"/>
</dbReference>
<evidence type="ECO:0000256" key="13">
    <source>
        <dbReference type="ARBA" id="ARBA00022960"/>
    </source>
</evidence>
<evidence type="ECO:0000256" key="19">
    <source>
        <dbReference type="PIRSR" id="PIRSR039102-1"/>
    </source>
</evidence>
<dbReference type="SUPFAM" id="SSF56059">
    <property type="entry name" value="Glutathione synthetase ATP-binding domain-like"/>
    <property type="match status" value="1"/>
</dbReference>
<evidence type="ECO:0000256" key="14">
    <source>
        <dbReference type="ARBA" id="ARBA00022984"/>
    </source>
</evidence>
<evidence type="ECO:0000256" key="18">
    <source>
        <dbReference type="HAMAP-Rule" id="MF_00047"/>
    </source>
</evidence>
<dbReference type="Pfam" id="PF01820">
    <property type="entry name" value="Dala_Dala_lig_N"/>
    <property type="match status" value="1"/>
</dbReference>
<evidence type="ECO:0000256" key="16">
    <source>
        <dbReference type="ARBA" id="ARBA00023316"/>
    </source>
</evidence>
<feature type="domain" description="ATP-grasp" evidence="22">
    <location>
        <begin position="116"/>
        <end position="316"/>
    </location>
</feature>
<evidence type="ECO:0000313" key="23">
    <source>
        <dbReference type="EMBL" id="TDU26431.1"/>
    </source>
</evidence>
<evidence type="ECO:0000256" key="21">
    <source>
        <dbReference type="PROSITE-ProRule" id="PRU00409"/>
    </source>
</evidence>
<protein>
    <recommendedName>
        <fullName evidence="6 18">D-alanine--D-alanine ligase</fullName>
        <ecNumber evidence="6 18">6.3.2.4</ecNumber>
    </recommendedName>
    <alternativeName>
        <fullName evidence="18">D-Ala-D-Ala ligase</fullName>
    </alternativeName>
    <alternativeName>
        <fullName evidence="18">D-alanylalanine synthetase</fullName>
    </alternativeName>
</protein>
<dbReference type="Proteomes" id="UP000295341">
    <property type="component" value="Unassembled WGS sequence"/>
</dbReference>
<evidence type="ECO:0000256" key="1">
    <source>
        <dbReference type="ARBA" id="ARBA00001936"/>
    </source>
</evidence>
<keyword evidence="13 18" id="KW-0133">Cell shape</keyword>
<dbReference type="GO" id="GO:0071555">
    <property type="term" value="P:cell wall organization"/>
    <property type="evidence" value="ECO:0007669"/>
    <property type="project" value="UniProtKB-KW"/>
</dbReference>
<feature type="active site" evidence="19">
    <location>
        <position position="294"/>
    </location>
</feature>
<sequence>MSVIPGTRRRVSDSKAFGRVAVLMGGWSAEREVSMWSGQAVHAALLSRGIDAHAVDAQKDMLHGLKAQGFDRAFNVMHGTGGEDGTLQAVLDLIGLPYTGSRVLASALAMDKLRSKRMWKAEGLPTPDYFLIRTIQELRAAAAALGYPFIVKPSEEGSSVGITKVKSEDELDAALALARGDSSRVVMAERFIDSGQKKAEYTCAILDGEALPTIRIEPDGEFYDYHAKYISNDTAYHCPSGLPEALEAQARQICAQAFELLGARGWGRVDFLLDRQQRIWLLEANLVPGMTSHSLVPMAARAVGMNFEDLCWAILETTLDPELSA</sequence>
<name>A0A4S3K273_9GAMM</name>
<dbReference type="NCBIfam" id="NF002378">
    <property type="entry name" value="PRK01372.1"/>
    <property type="match status" value="1"/>
</dbReference>
<dbReference type="NCBIfam" id="TIGR01205">
    <property type="entry name" value="D_ala_D_alaTIGR"/>
    <property type="match status" value="1"/>
</dbReference>
<accession>A0A4S3K273</accession>
<evidence type="ECO:0000256" key="4">
    <source>
        <dbReference type="ARBA" id="ARBA00004752"/>
    </source>
</evidence>
<dbReference type="HAMAP" id="MF_00047">
    <property type="entry name" value="Dala_Dala_lig"/>
    <property type="match status" value="1"/>
</dbReference>
<feature type="active site" evidence="19">
    <location>
        <position position="30"/>
    </location>
</feature>
<keyword evidence="24" id="KW-1185">Reference proteome</keyword>
<evidence type="ECO:0000256" key="2">
    <source>
        <dbReference type="ARBA" id="ARBA00003921"/>
    </source>
</evidence>
<keyword evidence="15 20" id="KW-0464">Manganese</keyword>
<dbReference type="PANTHER" id="PTHR23132:SF23">
    <property type="entry name" value="D-ALANINE--D-ALANINE LIGASE B"/>
    <property type="match status" value="1"/>
</dbReference>
<evidence type="ECO:0000256" key="11">
    <source>
        <dbReference type="ARBA" id="ARBA00022840"/>
    </source>
</evidence>
<comment type="catalytic activity">
    <reaction evidence="17 18">
        <text>2 D-alanine + ATP = D-alanyl-D-alanine + ADP + phosphate + H(+)</text>
        <dbReference type="Rhea" id="RHEA:11224"/>
        <dbReference type="ChEBI" id="CHEBI:15378"/>
        <dbReference type="ChEBI" id="CHEBI:30616"/>
        <dbReference type="ChEBI" id="CHEBI:43474"/>
        <dbReference type="ChEBI" id="CHEBI:57416"/>
        <dbReference type="ChEBI" id="CHEBI:57822"/>
        <dbReference type="ChEBI" id="CHEBI:456216"/>
        <dbReference type="EC" id="6.3.2.4"/>
    </reaction>
</comment>
<dbReference type="EC" id="6.3.2.4" evidence="6 18"/>
<feature type="binding site" evidence="20">
    <location>
        <position position="283"/>
    </location>
    <ligand>
        <name>Mg(2+)</name>
        <dbReference type="ChEBI" id="CHEBI:18420"/>
        <label>2</label>
    </ligand>
</feature>
<comment type="subcellular location">
    <subcellularLocation>
        <location evidence="3 18">Cytoplasm</location>
    </subcellularLocation>
</comment>
<keyword evidence="10 21" id="KW-0547">Nucleotide-binding</keyword>
<dbReference type="InterPro" id="IPR016185">
    <property type="entry name" value="PreATP-grasp_dom_sf"/>
</dbReference>
<dbReference type="Gene3D" id="3.40.50.20">
    <property type="match status" value="1"/>
</dbReference>
<feature type="binding site" evidence="20">
    <location>
        <position position="285"/>
    </location>
    <ligand>
        <name>Mg(2+)</name>
        <dbReference type="ChEBI" id="CHEBI:18420"/>
        <label>2</label>
    </ligand>
</feature>
<dbReference type="GO" id="GO:0046872">
    <property type="term" value="F:metal ion binding"/>
    <property type="evidence" value="ECO:0007669"/>
    <property type="project" value="UniProtKB-KW"/>
</dbReference>
<evidence type="ECO:0000256" key="15">
    <source>
        <dbReference type="ARBA" id="ARBA00023211"/>
    </source>
</evidence>
<keyword evidence="12 20" id="KW-0460">Magnesium</keyword>
<comment type="function">
    <text evidence="2 18">Cell wall formation.</text>
</comment>
<gene>
    <name evidence="18" type="primary">ddl</name>
    <name evidence="23" type="ORF">DFR24_3455</name>
</gene>
<evidence type="ECO:0000256" key="6">
    <source>
        <dbReference type="ARBA" id="ARBA00012216"/>
    </source>
</evidence>
<dbReference type="PIRSF" id="PIRSF039102">
    <property type="entry name" value="Ddl/VanB"/>
    <property type="match status" value="1"/>
</dbReference>
<evidence type="ECO:0000256" key="20">
    <source>
        <dbReference type="PIRSR" id="PIRSR039102-3"/>
    </source>
</evidence>
<dbReference type="InterPro" id="IPR011761">
    <property type="entry name" value="ATP-grasp"/>
</dbReference>
<evidence type="ECO:0000256" key="3">
    <source>
        <dbReference type="ARBA" id="ARBA00004496"/>
    </source>
</evidence>
<dbReference type="PANTHER" id="PTHR23132">
    <property type="entry name" value="D-ALANINE--D-ALANINE LIGASE"/>
    <property type="match status" value="1"/>
</dbReference>
<feature type="binding site" evidence="20">
    <location>
        <position position="270"/>
    </location>
    <ligand>
        <name>Mg(2+)</name>
        <dbReference type="ChEBI" id="CHEBI:18420"/>
        <label>1</label>
    </ligand>
</feature>
<dbReference type="GO" id="GO:0009252">
    <property type="term" value="P:peptidoglycan biosynthetic process"/>
    <property type="evidence" value="ECO:0007669"/>
    <property type="project" value="UniProtKB-UniRule"/>
</dbReference>
<keyword evidence="9 20" id="KW-0479">Metal-binding</keyword>
<dbReference type="SUPFAM" id="SSF52440">
    <property type="entry name" value="PreATP-grasp domain"/>
    <property type="match status" value="1"/>
</dbReference>
<dbReference type="AlphaFoldDB" id="A0A4S3K273"/>
<dbReference type="GO" id="GO:0008360">
    <property type="term" value="P:regulation of cell shape"/>
    <property type="evidence" value="ECO:0007669"/>
    <property type="project" value="UniProtKB-KW"/>
</dbReference>
<evidence type="ECO:0000256" key="12">
    <source>
        <dbReference type="ARBA" id="ARBA00022842"/>
    </source>
</evidence>
<keyword evidence="16 18" id="KW-0961">Cell wall biogenesis/degradation</keyword>
<feature type="binding site" evidence="20">
    <location>
        <position position="283"/>
    </location>
    <ligand>
        <name>Mg(2+)</name>
        <dbReference type="ChEBI" id="CHEBI:18420"/>
        <label>1</label>
    </ligand>
</feature>
<dbReference type="UniPathway" id="UPA00219"/>
<dbReference type="RefSeq" id="WP_133882646.1">
    <property type="nucleotide sequence ID" value="NZ_MWIN01000019.1"/>
</dbReference>
<dbReference type="PROSITE" id="PS00843">
    <property type="entry name" value="DALA_DALA_LIGASE_1"/>
    <property type="match status" value="1"/>
</dbReference>
<comment type="cofactor">
    <cofactor evidence="20">
        <name>Mg(2+)</name>
        <dbReference type="ChEBI" id="CHEBI:18420"/>
    </cofactor>
    <cofactor evidence="20">
        <name>Mn(2+)</name>
        <dbReference type="ChEBI" id="CHEBI:29035"/>
    </cofactor>
    <text evidence="20">Binds 2 magnesium or manganese ions per subunit.</text>
</comment>
<dbReference type="InterPro" id="IPR011127">
    <property type="entry name" value="Dala_Dala_lig_N"/>
</dbReference>
<dbReference type="GO" id="GO:0005829">
    <property type="term" value="C:cytosol"/>
    <property type="evidence" value="ECO:0007669"/>
    <property type="project" value="TreeGrafter"/>
</dbReference>
<organism evidence="23 24">
    <name type="scientific">Panacagrimonas perspica</name>
    <dbReference type="NCBI Taxonomy" id="381431"/>
    <lineage>
        <taxon>Bacteria</taxon>
        <taxon>Pseudomonadati</taxon>
        <taxon>Pseudomonadota</taxon>
        <taxon>Gammaproteobacteria</taxon>
        <taxon>Nevskiales</taxon>
        <taxon>Nevskiaceae</taxon>
        <taxon>Panacagrimonas</taxon>
    </lineage>
</organism>
<dbReference type="FunFam" id="3.40.50.20:FF:000013">
    <property type="entry name" value="D-alanine--D-alanine ligase"/>
    <property type="match status" value="1"/>
</dbReference>
<dbReference type="OrthoDB" id="9813261at2"/>
<dbReference type="InterPro" id="IPR005905">
    <property type="entry name" value="D_ala_D_ala"/>
</dbReference>
<dbReference type="Gene3D" id="3.30.1490.20">
    <property type="entry name" value="ATP-grasp fold, A domain"/>
    <property type="match status" value="1"/>
</dbReference>
<dbReference type="InterPro" id="IPR011095">
    <property type="entry name" value="Dala_Dala_lig_C"/>
</dbReference>
<comment type="similarity">
    <text evidence="5 18">Belongs to the D-alanine--D-alanine ligase family.</text>
</comment>
<keyword evidence="7 18" id="KW-0963">Cytoplasm</keyword>
<keyword evidence="8 18" id="KW-0436">Ligase</keyword>
<keyword evidence="14 18" id="KW-0573">Peptidoglycan synthesis</keyword>
<feature type="active site" evidence="19">
    <location>
        <position position="158"/>
    </location>
</feature>
<evidence type="ECO:0000256" key="10">
    <source>
        <dbReference type="ARBA" id="ARBA00022741"/>
    </source>
</evidence>
<comment type="cofactor">
    <cofactor evidence="1">
        <name>Mn(2+)</name>
        <dbReference type="ChEBI" id="CHEBI:29035"/>
    </cofactor>
</comment>
<proteinExistence type="inferred from homology"/>
<dbReference type="PROSITE" id="PS50975">
    <property type="entry name" value="ATP_GRASP"/>
    <property type="match status" value="1"/>
</dbReference>